<dbReference type="EMBL" id="CADCTZ010000758">
    <property type="protein sequence ID" value="CAA9364879.1"/>
    <property type="molecule type" value="Genomic_DNA"/>
</dbReference>
<organism evidence="1">
    <name type="scientific">uncultured Microcoleus sp</name>
    <dbReference type="NCBI Taxonomy" id="259945"/>
    <lineage>
        <taxon>Bacteria</taxon>
        <taxon>Bacillati</taxon>
        <taxon>Cyanobacteriota</taxon>
        <taxon>Cyanophyceae</taxon>
        <taxon>Oscillatoriophycideae</taxon>
        <taxon>Oscillatoriales</taxon>
        <taxon>Microcoleaceae</taxon>
        <taxon>Microcoleus</taxon>
        <taxon>environmental samples</taxon>
    </lineage>
</organism>
<dbReference type="AlphaFoldDB" id="A0A6J4MP17"/>
<sequence>MTIYTKSAFRNLKSQKKLPSLAVELIKIRFLARFPKQVRSLQTDIYLPKGERGCDREDKF</sequence>
<protein>
    <submittedName>
        <fullName evidence="1">Uncharacterized protein</fullName>
    </submittedName>
</protein>
<gene>
    <name evidence="1" type="ORF">AVDCRST_MAG84-3756</name>
</gene>
<accession>A0A6J4MP17</accession>
<reference evidence="1" key="1">
    <citation type="submission" date="2020-02" db="EMBL/GenBank/DDBJ databases">
        <authorList>
            <person name="Meier V. D."/>
        </authorList>
    </citation>
    <scope>NUCLEOTIDE SEQUENCE</scope>
    <source>
        <strain evidence="1">AVDCRST_MAG84</strain>
    </source>
</reference>
<evidence type="ECO:0000313" key="1">
    <source>
        <dbReference type="EMBL" id="CAA9364879.1"/>
    </source>
</evidence>
<name>A0A6J4MP17_9CYAN</name>
<proteinExistence type="predicted"/>